<comment type="similarity">
    <text evidence="1">Belongs to the initiator RepB protein family.</text>
</comment>
<comment type="caution">
    <text evidence="3">The sequence shown here is derived from an EMBL/GenBank/DDBJ whole genome shotgun (WGS) entry which is preliminary data.</text>
</comment>
<reference evidence="3 4" key="1">
    <citation type="submission" date="2014-12" db="EMBL/GenBank/DDBJ databases">
        <title>Draft genome sequences of 29 type strains of Enterococci.</title>
        <authorList>
            <person name="Zhong Z."/>
            <person name="Sun Z."/>
            <person name="Liu W."/>
            <person name="Zhang W."/>
            <person name="Zhang H."/>
        </authorList>
    </citation>
    <scope>NUCLEOTIDE SEQUENCE [LARGE SCALE GENOMIC DNA]</scope>
    <source>
        <strain evidence="3 4">DSM 15687</strain>
    </source>
</reference>
<dbReference type="Proteomes" id="UP000182152">
    <property type="component" value="Unassembled WGS sequence"/>
</dbReference>
<dbReference type="InterPro" id="IPR000525">
    <property type="entry name" value="Initiator_Rep_WH1"/>
</dbReference>
<protein>
    <submittedName>
        <fullName evidence="3">Initiator RepB protein</fullName>
    </submittedName>
</protein>
<dbReference type="InterPro" id="IPR036390">
    <property type="entry name" value="WH_DNA-bd_sf"/>
</dbReference>
<name>A0A1L8W888_9ENTE</name>
<gene>
    <name evidence="3" type="ORF">RV14_GL001595</name>
</gene>
<dbReference type="STRING" id="150033.RV14_GL001595"/>
<dbReference type="AlphaFoldDB" id="A0A1L8W888"/>
<keyword evidence="4" id="KW-1185">Reference proteome</keyword>
<organism evidence="3 4">
    <name type="scientific">Enterococcus ratti</name>
    <dbReference type="NCBI Taxonomy" id="150033"/>
    <lineage>
        <taxon>Bacteria</taxon>
        <taxon>Bacillati</taxon>
        <taxon>Bacillota</taxon>
        <taxon>Bacilli</taxon>
        <taxon>Lactobacillales</taxon>
        <taxon>Enterococcaceae</taxon>
        <taxon>Enterococcus</taxon>
    </lineage>
</organism>
<dbReference type="InterPro" id="IPR036388">
    <property type="entry name" value="WH-like_DNA-bd_sf"/>
</dbReference>
<dbReference type="SUPFAM" id="SSF46785">
    <property type="entry name" value="Winged helix' DNA-binding domain"/>
    <property type="match status" value="2"/>
</dbReference>
<evidence type="ECO:0000313" key="3">
    <source>
        <dbReference type="EMBL" id="OJG77269.1"/>
    </source>
</evidence>
<dbReference type="Pfam" id="PF21205">
    <property type="entry name" value="Rep3_C"/>
    <property type="match status" value="1"/>
</dbReference>
<dbReference type="EMBL" id="JXLB01000037">
    <property type="protein sequence ID" value="OJG77269.1"/>
    <property type="molecule type" value="Genomic_DNA"/>
</dbReference>
<dbReference type="Pfam" id="PF01051">
    <property type="entry name" value="Rep3_N"/>
    <property type="match status" value="1"/>
</dbReference>
<accession>A0A1L8W888</accession>
<dbReference type="GO" id="GO:0006270">
    <property type="term" value="P:DNA replication initiation"/>
    <property type="evidence" value="ECO:0007669"/>
    <property type="project" value="InterPro"/>
</dbReference>
<evidence type="ECO:0000259" key="2">
    <source>
        <dbReference type="Pfam" id="PF01051"/>
    </source>
</evidence>
<sequence>MNEMENVVLFDLNEIDNKRNKTLQKSTNLIQKAKHSLTAKELTLVDFMVTNVKETDDDFFTIETTIAELNEICKFGHGGAAHLNTEKALLNLANKGFWIELPDGVKTIGRWLDKPYIKNGRVKLRLDSDLAPYLLNLVEGQSTRLFFMDVVNLKSIHAKKLYEYLQSCKPDNEIFLSVNEVKFLFQKEHLEWYRVLPYLRKAKEDINSRTTMKIDYQTVKEGRSTIGIKIMHSKKKSDFID</sequence>
<dbReference type="GO" id="GO:0003887">
    <property type="term" value="F:DNA-directed DNA polymerase activity"/>
    <property type="evidence" value="ECO:0007669"/>
    <property type="project" value="InterPro"/>
</dbReference>
<feature type="domain" description="Initiator Rep protein WH1" evidence="2">
    <location>
        <begin position="24"/>
        <end position="165"/>
    </location>
</feature>
<dbReference type="Gene3D" id="1.10.10.10">
    <property type="entry name" value="Winged helix-like DNA-binding domain superfamily/Winged helix DNA-binding domain"/>
    <property type="match status" value="2"/>
</dbReference>
<evidence type="ECO:0000313" key="4">
    <source>
        <dbReference type="Proteomes" id="UP000182152"/>
    </source>
</evidence>
<proteinExistence type="inferred from homology"/>
<evidence type="ECO:0000256" key="1">
    <source>
        <dbReference type="ARBA" id="ARBA00038283"/>
    </source>
</evidence>